<keyword evidence="4" id="KW-1185">Reference proteome</keyword>
<organism evidence="3 4">
    <name type="scientific">Lipomyces tetrasporus</name>
    <dbReference type="NCBI Taxonomy" id="54092"/>
    <lineage>
        <taxon>Eukaryota</taxon>
        <taxon>Fungi</taxon>
        <taxon>Dikarya</taxon>
        <taxon>Ascomycota</taxon>
        <taxon>Saccharomycotina</taxon>
        <taxon>Lipomycetes</taxon>
        <taxon>Lipomycetales</taxon>
        <taxon>Lipomycetaceae</taxon>
        <taxon>Lipomyces</taxon>
    </lineage>
</organism>
<gene>
    <name evidence="3" type="ORF">POJ06DRAFT_104470</name>
</gene>
<evidence type="ECO:0000256" key="1">
    <source>
        <dbReference type="SAM" id="MobiDB-lite"/>
    </source>
</evidence>
<name>A0AAD7QRZ9_9ASCO</name>
<evidence type="ECO:0000313" key="4">
    <source>
        <dbReference type="Proteomes" id="UP001217417"/>
    </source>
</evidence>
<feature type="compositionally biased region" description="Basic and acidic residues" evidence="1">
    <location>
        <begin position="274"/>
        <end position="290"/>
    </location>
</feature>
<keyword evidence="2" id="KW-0472">Membrane</keyword>
<feature type="region of interest" description="Disordered" evidence="1">
    <location>
        <begin position="272"/>
        <end position="298"/>
    </location>
</feature>
<evidence type="ECO:0000313" key="3">
    <source>
        <dbReference type="EMBL" id="KAJ8100444.1"/>
    </source>
</evidence>
<feature type="transmembrane region" description="Helical" evidence="2">
    <location>
        <begin position="531"/>
        <end position="553"/>
    </location>
</feature>
<dbReference type="RefSeq" id="XP_056043894.1">
    <property type="nucleotide sequence ID" value="XM_056183957.1"/>
</dbReference>
<evidence type="ECO:0000256" key="2">
    <source>
        <dbReference type="SAM" id="Phobius"/>
    </source>
</evidence>
<feature type="region of interest" description="Disordered" evidence="1">
    <location>
        <begin position="216"/>
        <end position="254"/>
    </location>
</feature>
<reference evidence="3" key="1">
    <citation type="submission" date="2023-03" db="EMBL/GenBank/DDBJ databases">
        <title>Near-Complete genome sequence of Lipomyces tetrasporous NRRL Y-64009, an oleaginous yeast capable of growing on lignocellulosic hydrolysates.</title>
        <authorList>
            <consortium name="Lawrence Berkeley National Laboratory"/>
            <person name="Jagtap S.S."/>
            <person name="Liu J.-J."/>
            <person name="Walukiewicz H.E."/>
            <person name="Pangilinan J."/>
            <person name="Lipzen A."/>
            <person name="Ahrendt S."/>
            <person name="Koriabine M."/>
            <person name="Cobaugh K."/>
            <person name="Salamov A."/>
            <person name="Yoshinaga Y."/>
            <person name="Ng V."/>
            <person name="Daum C."/>
            <person name="Grigoriev I.V."/>
            <person name="Slininger P.J."/>
            <person name="Dien B.S."/>
            <person name="Jin Y.-S."/>
            <person name="Rao C.V."/>
        </authorList>
    </citation>
    <scope>NUCLEOTIDE SEQUENCE</scope>
    <source>
        <strain evidence="3">NRRL Y-64009</strain>
    </source>
</reference>
<feature type="compositionally biased region" description="Polar residues" evidence="1">
    <location>
        <begin position="238"/>
        <end position="247"/>
    </location>
</feature>
<dbReference type="AlphaFoldDB" id="A0AAD7QRZ9"/>
<sequence>MNGRRQFETAPCRLQTSRDGIYPPCNEEESLSFRSILSNIRPARPPTNAIPVLHQLLTGYQEHQQDSENTIESSEDDEDTIIELSSSAIDEEGEDSVDTELSEHFADKPIQIINQDEKTESLSTSHEIIWLTVNGHGHGDSDASGPDDTEEYCHQDILGTKDIHDVLISTAQDEQDIFGGSSSGHLSSYGSVTISDSGVQQAGVLSCGQPHMTSQLGLKAERQVSTKTDEDEIDKRSQPYSQVSDSSPAPDAGDIEYIADDKSIEHVSSSFLDAEDRGELDHADGQDSGKADNPMDDASLNENHVLNCSLGSFCDMMFDADRTHVDELSDKESTPLLVIPEVPTRMAASGEIVNKSLPDFPVTHVPAVSTANVTTEPNDDLAQRREREPECELEQTPLPRAPRLAIQITHNSGDRTIVRYLELPAGTAVLDCTPATDDQLQNVEVVFCGSVLPLVAQYQMSSVQIGRVDTGTVLANIGTQTNDDQVLAPKKEDANGWTGTLPIEDFATKNSSQFSSQSTEGKQTAWRPHSIVGVLLVVTLLIAMFGVCGWISYNFLSLMAEVWEFLDRGMWYYLNPRERVQLLDEIYIKKARTFYLMARFVVANMKAYFGPRPRAIVT</sequence>
<keyword evidence="2" id="KW-1133">Transmembrane helix</keyword>
<feature type="compositionally biased region" description="Basic and acidic residues" evidence="1">
    <location>
        <begin position="219"/>
        <end position="237"/>
    </location>
</feature>
<proteinExistence type="predicted"/>
<accession>A0AAD7QRZ9</accession>
<keyword evidence="2" id="KW-0812">Transmembrane</keyword>
<dbReference type="GeneID" id="80879123"/>
<dbReference type="Proteomes" id="UP001217417">
    <property type="component" value="Unassembled WGS sequence"/>
</dbReference>
<protein>
    <submittedName>
        <fullName evidence="3">Uncharacterized protein</fullName>
    </submittedName>
</protein>
<dbReference type="EMBL" id="JARPMG010000005">
    <property type="protein sequence ID" value="KAJ8100444.1"/>
    <property type="molecule type" value="Genomic_DNA"/>
</dbReference>
<comment type="caution">
    <text evidence="3">The sequence shown here is derived from an EMBL/GenBank/DDBJ whole genome shotgun (WGS) entry which is preliminary data.</text>
</comment>